<keyword evidence="3" id="KW-1185">Reference proteome</keyword>
<evidence type="ECO:0000259" key="1">
    <source>
        <dbReference type="Pfam" id="PF12680"/>
    </source>
</evidence>
<dbReference type="InterPro" id="IPR032710">
    <property type="entry name" value="NTF2-like_dom_sf"/>
</dbReference>
<dbReference type="Pfam" id="PF12680">
    <property type="entry name" value="SnoaL_2"/>
    <property type="match status" value="1"/>
</dbReference>
<reference evidence="2" key="2">
    <citation type="submission" date="2020-09" db="EMBL/GenBank/DDBJ databases">
        <authorList>
            <person name="Sun Q."/>
            <person name="Zhou Y."/>
        </authorList>
    </citation>
    <scope>NUCLEOTIDE SEQUENCE</scope>
    <source>
        <strain evidence="2">CGMCC 4.7430</strain>
    </source>
</reference>
<evidence type="ECO:0000313" key="3">
    <source>
        <dbReference type="Proteomes" id="UP000660745"/>
    </source>
</evidence>
<dbReference type="EMBL" id="BMNK01000009">
    <property type="protein sequence ID" value="GGP10666.1"/>
    <property type="molecule type" value="Genomic_DNA"/>
</dbReference>
<proteinExistence type="predicted"/>
<evidence type="ECO:0000313" key="2">
    <source>
        <dbReference type="EMBL" id="GGP10666.1"/>
    </source>
</evidence>
<organism evidence="2 3">
    <name type="scientific">Nonomuraea glycinis</name>
    <dbReference type="NCBI Taxonomy" id="2047744"/>
    <lineage>
        <taxon>Bacteria</taxon>
        <taxon>Bacillati</taxon>
        <taxon>Actinomycetota</taxon>
        <taxon>Actinomycetes</taxon>
        <taxon>Streptosporangiales</taxon>
        <taxon>Streptosporangiaceae</taxon>
        <taxon>Nonomuraea</taxon>
    </lineage>
</organism>
<comment type="caution">
    <text evidence="2">The sequence shown here is derived from an EMBL/GenBank/DDBJ whole genome shotgun (WGS) entry which is preliminary data.</text>
</comment>
<dbReference type="CDD" id="cd00531">
    <property type="entry name" value="NTF2_like"/>
    <property type="match status" value="1"/>
</dbReference>
<name>A0A918A7M5_9ACTN</name>
<dbReference type="SUPFAM" id="SSF54427">
    <property type="entry name" value="NTF2-like"/>
    <property type="match status" value="1"/>
</dbReference>
<sequence>MSEIVTAYHDAMSRKSPDALADLYAEDGLHEFPFGGLPPYQGRERIRDGYRASWGTSPAEVQEIRNVLIHRSTDPEVLIVEQETVVKVGDRSITVPGLLILRIRGGLIVHTRDYMDATAIAGVRAAA</sequence>
<protein>
    <recommendedName>
        <fullName evidence="1">SnoaL-like domain-containing protein</fullName>
    </recommendedName>
</protein>
<dbReference type="AlphaFoldDB" id="A0A918A7M5"/>
<gene>
    <name evidence="2" type="ORF">GCM10012278_51210</name>
</gene>
<reference evidence="2" key="1">
    <citation type="journal article" date="2014" name="Int. J. Syst. Evol. Microbiol.">
        <title>Complete genome sequence of Corynebacterium casei LMG S-19264T (=DSM 44701T), isolated from a smear-ripened cheese.</title>
        <authorList>
            <consortium name="US DOE Joint Genome Institute (JGI-PGF)"/>
            <person name="Walter F."/>
            <person name="Albersmeier A."/>
            <person name="Kalinowski J."/>
            <person name="Ruckert C."/>
        </authorList>
    </citation>
    <scope>NUCLEOTIDE SEQUENCE</scope>
    <source>
        <strain evidence="2">CGMCC 4.7430</strain>
    </source>
</reference>
<dbReference type="InterPro" id="IPR037401">
    <property type="entry name" value="SnoaL-like"/>
</dbReference>
<dbReference type="Gene3D" id="3.10.450.50">
    <property type="match status" value="1"/>
</dbReference>
<dbReference type="Proteomes" id="UP000660745">
    <property type="component" value="Unassembled WGS sequence"/>
</dbReference>
<accession>A0A918A7M5</accession>
<feature type="domain" description="SnoaL-like" evidence="1">
    <location>
        <begin position="5"/>
        <end position="110"/>
    </location>
</feature>
<dbReference type="RefSeq" id="WP_189141252.1">
    <property type="nucleotide sequence ID" value="NZ_BMNK01000009.1"/>
</dbReference>